<keyword evidence="4" id="KW-1185">Reference proteome</keyword>
<name>W9RUR2_9ROSA</name>
<feature type="region of interest" description="Disordered" evidence="1">
    <location>
        <begin position="61"/>
        <end position="106"/>
    </location>
</feature>
<gene>
    <name evidence="3" type="ORF">L484_004842</name>
</gene>
<organism evidence="3 4">
    <name type="scientific">Morus notabilis</name>
    <dbReference type="NCBI Taxonomy" id="981085"/>
    <lineage>
        <taxon>Eukaryota</taxon>
        <taxon>Viridiplantae</taxon>
        <taxon>Streptophyta</taxon>
        <taxon>Embryophyta</taxon>
        <taxon>Tracheophyta</taxon>
        <taxon>Spermatophyta</taxon>
        <taxon>Magnoliopsida</taxon>
        <taxon>eudicotyledons</taxon>
        <taxon>Gunneridae</taxon>
        <taxon>Pentapetalae</taxon>
        <taxon>rosids</taxon>
        <taxon>fabids</taxon>
        <taxon>Rosales</taxon>
        <taxon>Moraceae</taxon>
        <taxon>Moreae</taxon>
        <taxon>Morus</taxon>
    </lineage>
</organism>
<accession>W9RUR2</accession>
<sequence>MASFSAQRPFFFFTIMVMTLLSLMAILSTSSTTAVRSYTLEQPSPVGGDYDDTYDLRASSDQIASTSTPPGPPRALQAVGKGRGEPPNSGPSHRGNKAPTFTPSKH</sequence>
<evidence type="ECO:0000256" key="2">
    <source>
        <dbReference type="SAM" id="Phobius"/>
    </source>
</evidence>
<dbReference type="EMBL" id="KE345664">
    <property type="protein sequence ID" value="EXC10943.1"/>
    <property type="molecule type" value="Genomic_DNA"/>
</dbReference>
<dbReference type="AlphaFoldDB" id="W9RUR2"/>
<evidence type="ECO:0000256" key="1">
    <source>
        <dbReference type="SAM" id="MobiDB-lite"/>
    </source>
</evidence>
<keyword evidence="2" id="KW-1133">Transmembrane helix</keyword>
<protein>
    <submittedName>
        <fullName evidence="3">Uncharacterized protein</fullName>
    </submittedName>
</protein>
<keyword evidence="2" id="KW-0812">Transmembrane</keyword>
<reference evidence="4" key="1">
    <citation type="submission" date="2013-01" db="EMBL/GenBank/DDBJ databases">
        <title>Draft Genome Sequence of a Mulberry Tree, Morus notabilis C.K. Schneid.</title>
        <authorList>
            <person name="He N."/>
            <person name="Zhao S."/>
        </authorList>
    </citation>
    <scope>NUCLEOTIDE SEQUENCE</scope>
</reference>
<evidence type="ECO:0000313" key="3">
    <source>
        <dbReference type="EMBL" id="EXC10943.1"/>
    </source>
</evidence>
<evidence type="ECO:0000313" key="4">
    <source>
        <dbReference type="Proteomes" id="UP000030645"/>
    </source>
</evidence>
<keyword evidence="2" id="KW-0472">Membrane</keyword>
<proteinExistence type="predicted"/>
<dbReference type="Proteomes" id="UP000030645">
    <property type="component" value="Unassembled WGS sequence"/>
</dbReference>
<feature type="transmembrane region" description="Helical" evidence="2">
    <location>
        <begin position="6"/>
        <end position="27"/>
    </location>
</feature>